<reference evidence="1" key="1">
    <citation type="submission" date="2021-01" db="EMBL/GenBank/DDBJ databases">
        <authorList>
            <person name="Sun Q."/>
        </authorList>
    </citation>
    <scope>NUCLEOTIDE SEQUENCE</scope>
    <source>
        <strain evidence="1">YIM B02566</strain>
    </source>
</reference>
<keyword evidence="2" id="KW-1185">Reference proteome</keyword>
<comment type="caution">
    <text evidence="1">The sequence shown here is derived from an EMBL/GenBank/DDBJ whole genome shotgun (WGS) entry which is preliminary data.</text>
</comment>
<name>A0ACC5RDY9_9HYPH</name>
<gene>
    <name evidence="1" type="ORF">JHL16_31170</name>
</gene>
<sequence length="310" mass="33419">MRMTAMAQALTATEAPTDEWDLTAIVEELRQSREIANNIRHRGVVRELPSRDVMARFLEDITAVLFPTHFGRTTLSDDSIDYFVGNSLARALTHLQDQLRRGLQFAPEAHEPAGDPKEKAREITRAFAQELPAVRALLVSDLKAALSGDPAATSIAEILLCYRGITAIIHHRLAHALHRLGASLIARLIADIAHAGTGIDIHPGAEIGESFFIDHGTGVVIGETAIIGKRVRIYQAVTLGAKRFPTSADGTLVKGVPRHPIIEDNVVIYAGATVLGRVTVGRDSVIGGNVWLTHSVPPGSIITQAQAQNS</sequence>
<dbReference type="EMBL" id="JAENHL010000008">
    <property type="protein sequence ID" value="MBK1870868.1"/>
    <property type="molecule type" value="Genomic_DNA"/>
</dbReference>
<organism evidence="1 2">
    <name type="scientific">Taklimakanibacter albus</name>
    <dbReference type="NCBI Taxonomy" id="2800327"/>
    <lineage>
        <taxon>Bacteria</taxon>
        <taxon>Pseudomonadati</taxon>
        <taxon>Pseudomonadota</taxon>
        <taxon>Alphaproteobacteria</taxon>
        <taxon>Hyphomicrobiales</taxon>
        <taxon>Aestuariivirgaceae</taxon>
        <taxon>Taklimakanibacter</taxon>
    </lineage>
</organism>
<accession>A0ACC5RDY9</accession>
<dbReference type="Proteomes" id="UP000616151">
    <property type="component" value="Unassembled WGS sequence"/>
</dbReference>
<evidence type="ECO:0000313" key="2">
    <source>
        <dbReference type="Proteomes" id="UP000616151"/>
    </source>
</evidence>
<proteinExistence type="predicted"/>
<protein>
    <submittedName>
        <fullName evidence="1">Serine acetyltransferase</fullName>
    </submittedName>
</protein>
<evidence type="ECO:0000313" key="1">
    <source>
        <dbReference type="EMBL" id="MBK1870868.1"/>
    </source>
</evidence>